<comment type="caution">
    <text evidence="3">The sequence shown here is derived from an EMBL/GenBank/DDBJ whole genome shotgun (WGS) entry which is preliminary data.</text>
</comment>
<keyword evidence="1" id="KW-0175">Coiled coil</keyword>
<keyword evidence="4" id="KW-1185">Reference proteome</keyword>
<accession>A0ABU7RTH7</accession>
<gene>
    <name evidence="3" type="ORF">V1633_15035</name>
</gene>
<reference evidence="3 4" key="1">
    <citation type="submission" date="2024-01" db="EMBL/GenBank/DDBJ databases">
        <title>Genome insights into Plantactinospora sonchi sp. nov.</title>
        <authorList>
            <person name="Wang L."/>
        </authorList>
    </citation>
    <scope>NUCLEOTIDE SEQUENCE [LARGE SCALE GENOMIC DNA]</scope>
    <source>
        <strain evidence="3 4">NEAU-QY2</strain>
    </source>
</reference>
<sequence>MEFSVVEADYDQIRDQDRIDHCLQELGERLARLAAPTDAADVEQELARARAELVRLGGLLAAAPGPAGRTGTTHEATAHEAAMDGVPQEAAVHEATAGLGPGSPGTAGAADPSVRADQVLLTAEREAAEIRARARADLAAAREEARQVRDRVYAEAVEARREFEAALHARRLRAERADEILRTIPCASMSRPGNEAERSEPVGASSTMDHRH</sequence>
<feature type="region of interest" description="Disordered" evidence="2">
    <location>
        <begin position="187"/>
        <end position="212"/>
    </location>
</feature>
<dbReference type="Proteomes" id="UP001332243">
    <property type="component" value="Unassembled WGS sequence"/>
</dbReference>
<name>A0ABU7RTH7_9ACTN</name>
<dbReference type="RefSeq" id="WP_331214922.1">
    <property type="nucleotide sequence ID" value="NZ_JAZGQK010000012.1"/>
</dbReference>
<evidence type="ECO:0000256" key="2">
    <source>
        <dbReference type="SAM" id="MobiDB-lite"/>
    </source>
</evidence>
<proteinExistence type="predicted"/>
<evidence type="ECO:0000313" key="4">
    <source>
        <dbReference type="Proteomes" id="UP001332243"/>
    </source>
</evidence>
<protein>
    <recommendedName>
        <fullName evidence="5">ATPase</fullName>
    </recommendedName>
</protein>
<feature type="coiled-coil region" evidence="1">
    <location>
        <begin position="124"/>
        <end position="162"/>
    </location>
</feature>
<dbReference type="EMBL" id="JAZGQK010000012">
    <property type="protein sequence ID" value="MEE6259802.1"/>
    <property type="molecule type" value="Genomic_DNA"/>
</dbReference>
<evidence type="ECO:0000313" key="3">
    <source>
        <dbReference type="EMBL" id="MEE6259802.1"/>
    </source>
</evidence>
<evidence type="ECO:0000256" key="1">
    <source>
        <dbReference type="SAM" id="Coils"/>
    </source>
</evidence>
<organism evidence="3 4">
    <name type="scientific">Plantactinospora sonchi</name>
    <dbReference type="NCBI Taxonomy" id="1544735"/>
    <lineage>
        <taxon>Bacteria</taxon>
        <taxon>Bacillati</taxon>
        <taxon>Actinomycetota</taxon>
        <taxon>Actinomycetes</taxon>
        <taxon>Micromonosporales</taxon>
        <taxon>Micromonosporaceae</taxon>
        <taxon>Plantactinospora</taxon>
    </lineage>
</organism>
<evidence type="ECO:0008006" key="5">
    <source>
        <dbReference type="Google" id="ProtNLM"/>
    </source>
</evidence>